<comment type="similarity">
    <text evidence="1">Belongs to the LacAB/RpiB family.</text>
</comment>
<feature type="domain" description="Cytidyltransferase-like" evidence="2">
    <location>
        <begin position="155"/>
        <end position="284"/>
    </location>
</feature>
<evidence type="ECO:0000313" key="4">
    <source>
        <dbReference type="Proteomes" id="UP000177943"/>
    </source>
</evidence>
<evidence type="ECO:0000256" key="1">
    <source>
        <dbReference type="ARBA" id="ARBA00008754"/>
    </source>
</evidence>
<dbReference type="Gene3D" id="3.40.1400.10">
    <property type="entry name" value="Sugar-phosphate isomerase, RpiB/LacA/LacB"/>
    <property type="match status" value="1"/>
</dbReference>
<dbReference type="Pfam" id="PF01467">
    <property type="entry name" value="CTP_transf_like"/>
    <property type="match status" value="1"/>
</dbReference>
<dbReference type="PANTHER" id="PTHR30345:SF0">
    <property type="entry name" value="DNA DAMAGE-REPAIR_TOLERATION PROTEIN DRT102"/>
    <property type="match status" value="1"/>
</dbReference>
<dbReference type="InterPro" id="IPR003500">
    <property type="entry name" value="RpiB_LacA_LacB"/>
</dbReference>
<dbReference type="Proteomes" id="UP000177943">
    <property type="component" value="Unassembled WGS sequence"/>
</dbReference>
<dbReference type="InterPro" id="IPR014729">
    <property type="entry name" value="Rossmann-like_a/b/a_fold"/>
</dbReference>
<dbReference type="GO" id="GO:0009052">
    <property type="term" value="P:pentose-phosphate shunt, non-oxidative branch"/>
    <property type="evidence" value="ECO:0007669"/>
    <property type="project" value="TreeGrafter"/>
</dbReference>
<dbReference type="NCBIfam" id="TIGR00125">
    <property type="entry name" value="cyt_tran_rel"/>
    <property type="match status" value="1"/>
</dbReference>
<accession>A0A1G2MXK3</accession>
<dbReference type="EMBL" id="MHRP01000007">
    <property type="protein sequence ID" value="OHA27661.1"/>
    <property type="molecule type" value="Genomic_DNA"/>
</dbReference>
<dbReference type="InterPro" id="IPR004821">
    <property type="entry name" value="Cyt_trans-like"/>
</dbReference>
<name>A0A1G2MXK3_9BACT</name>
<dbReference type="AlphaFoldDB" id="A0A1G2MXK3"/>
<dbReference type="GO" id="GO:0004751">
    <property type="term" value="F:ribose-5-phosphate isomerase activity"/>
    <property type="evidence" value="ECO:0007669"/>
    <property type="project" value="TreeGrafter"/>
</dbReference>
<dbReference type="InterPro" id="IPR036569">
    <property type="entry name" value="RpiB_LacA_LacB_sf"/>
</dbReference>
<dbReference type="NCBIfam" id="NF004051">
    <property type="entry name" value="PRK05571.1"/>
    <property type="match status" value="1"/>
</dbReference>
<sequence length="289" mass="32496">MKEKIVVLASDHNGVSLKSEVKELLRKAGYHCIDVGPHTESEKVDYVDYAKILGHTINEGDAARGVLICGTGVGMSIVANRFPNVRASLVHSLEVARKTREHNDANVLCLGAWINSPKANLEITKIWFNEPFGEGRHVRRVEKTKERNREKIVFTNGIFDVLHKGHIDLLKFCKSLGGKLVVGINSDRAAKLLKGPDRPINNQRERKSTIENFYFVDQVVIFDDTKTLAIIKQLNPHIVVKGGEWTAEEVRKRDHIPNHIEVKTFPVVLQASGVKYSTTGIVERMKSHR</sequence>
<dbReference type="SUPFAM" id="SSF89623">
    <property type="entry name" value="Ribose/Galactose isomerase RpiB/AlsB"/>
    <property type="match status" value="1"/>
</dbReference>
<proteinExistence type="inferred from homology"/>
<evidence type="ECO:0000313" key="3">
    <source>
        <dbReference type="EMBL" id="OHA27661.1"/>
    </source>
</evidence>
<dbReference type="Pfam" id="PF02502">
    <property type="entry name" value="LacAB_rpiB"/>
    <property type="match status" value="1"/>
</dbReference>
<dbReference type="PANTHER" id="PTHR30345">
    <property type="entry name" value="RIBOSE-5-PHOSPHATE ISOMERASE B"/>
    <property type="match status" value="1"/>
</dbReference>
<dbReference type="GO" id="GO:0019316">
    <property type="term" value="P:D-allose catabolic process"/>
    <property type="evidence" value="ECO:0007669"/>
    <property type="project" value="TreeGrafter"/>
</dbReference>
<comment type="caution">
    <text evidence="3">The sequence shown here is derived from an EMBL/GenBank/DDBJ whole genome shotgun (WGS) entry which is preliminary data.</text>
</comment>
<dbReference type="NCBIfam" id="TIGR00689">
    <property type="entry name" value="rpiB_lacA_lacB"/>
    <property type="match status" value="1"/>
</dbReference>
<dbReference type="SUPFAM" id="SSF52374">
    <property type="entry name" value="Nucleotidylyl transferase"/>
    <property type="match status" value="1"/>
</dbReference>
<evidence type="ECO:0000259" key="2">
    <source>
        <dbReference type="Pfam" id="PF01467"/>
    </source>
</evidence>
<dbReference type="Gene3D" id="3.40.50.620">
    <property type="entry name" value="HUPs"/>
    <property type="match status" value="1"/>
</dbReference>
<organism evidence="3 4">
    <name type="scientific">Candidatus Taylorbacteria bacterium RIFCSPHIGHO2_02_FULL_45_35</name>
    <dbReference type="NCBI Taxonomy" id="1802311"/>
    <lineage>
        <taxon>Bacteria</taxon>
        <taxon>Candidatus Tayloriibacteriota</taxon>
    </lineage>
</organism>
<protein>
    <recommendedName>
        <fullName evidence="2">Cytidyltransferase-like domain-containing protein</fullName>
    </recommendedName>
</protein>
<gene>
    <name evidence="3" type="ORF">A3D56_00500</name>
</gene>
<reference evidence="3 4" key="1">
    <citation type="journal article" date="2016" name="Nat. Commun.">
        <title>Thousands of microbial genomes shed light on interconnected biogeochemical processes in an aquifer system.</title>
        <authorList>
            <person name="Anantharaman K."/>
            <person name="Brown C.T."/>
            <person name="Hug L.A."/>
            <person name="Sharon I."/>
            <person name="Castelle C.J."/>
            <person name="Probst A.J."/>
            <person name="Thomas B.C."/>
            <person name="Singh A."/>
            <person name="Wilkins M.J."/>
            <person name="Karaoz U."/>
            <person name="Brodie E.L."/>
            <person name="Williams K.H."/>
            <person name="Hubbard S.S."/>
            <person name="Banfield J.F."/>
        </authorList>
    </citation>
    <scope>NUCLEOTIDE SEQUENCE [LARGE SCALE GENOMIC DNA]</scope>
</reference>